<dbReference type="Proteomes" id="UP000029444">
    <property type="component" value="Unassembled WGS sequence"/>
</dbReference>
<evidence type="ECO:0000313" key="3">
    <source>
        <dbReference type="Proteomes" id="UP000029444"/>
    </source>
</evidence>
<dbReference type="RefSeq" id="WP_035233286.1">
    <property type="nucleotide sequence ID" value="NZ_ARXV01000009.1"/>
</dbReference>
<proteinExistence type="predicted"/>
<protein>
    <recommendedName>
        <fullName evidence="1">SPOR domain-containing protein</fullName>
    </recommendedName>
</protein>
<dbReference type="Pfam" id="PF05036">
    <property type="entry name" value="SPOR"/>
    <property type="match status" value="1"/>
</dbReference>
<dbReference type="STRING" id="1177154.Y5S_02378"/>
<reference evidence="2 3" key="1">
    <citation type="submission" date="2012-09" db="EMBL/GenBank/DDBJ databases">
        <title>Genome Sequence of alkane-degrading Bacterium Alcanivorax sp. 19-m-6.</title>
        <authorList>
            <person name="Lai Q."/>
            <person name="Shao Z."/>
        </authorList>
    </citation>
    <scope>NUCLEOTIDE SEQUENCE [LARGE SCALE GENOMIC DNA]</scope>
    <source>
        <strain evidence="2 3">19-m-6</strain>
    </source>
</reference>
<evidence type="ECO:0000313" key="2">
    <source>
        <dbReference type="EMBL" id="KGD64323.1"/>
    </source>
</evidence>
<dbReference type="OrthoDB" id="6189127at2"/>
<gene>
    <name evidence="2" type="ORF">Y5S_02378</name>
</gene>
<dbReference type="InterPro" id="IPR036680">
    <property type="entry name" value="SPOR-like_sf"/>
</dbReference>
<dbReference type="PROSITE" id="PS51724">
    <property type="entry name" value="SPOR"/>
    <property type="match status" value="1"/>
</dbReference>
<feature type="domain" description="SPOR" evidence="1">
    <location>
        <begin position="401"/>
        <end position="477"/>
    </location>
</feature>
<dbReference type="Gene3D" id="3.30.70.1070">
    <property type="entry name" value="Sporulation related repeat"/>
    <property type="match status" value="1"/>
</dbReference>
<dbReference type="InterPro" id="IPR007730">
    <property type="entry name" value="SPOR-like_dom"/>
</dbReference>
<name>A0A095TPJ0_9GAMM</name>
<dbReference type="AlphaFoldDB" id="A0A095TPJ0"/>
<evidence type="ECO:0000259" key="1">
    <source>
        <dbReference type="PROSITE" id="PS51724"/>
    </source>
</evidence>
<dbReference type="eggNOG" id="COG3266">
    <property type="taxonomic scope" value="Bacteria"/>
</dbReference>
<dbReference type="EMBL" id="ARXV01000009">
    <property type="protein sequence ID" value="KGD64323.1"/>
    <property type="molecule type" value="Genomic_DNA"/>
</dbReference>
<organism evidence="2 3">
    <name type="scientific">Alcanivorax nanhaiticus</name>
    <dbReference type="NCBI Taxonomy" id="1177154"/>
    <lineage>
        <taxon>Bacteria</taxon>
        <taxon>Pseudomonadati</taxon>
        <taxon>Pseudomonadota</taxon>
        <taxon>Gammaproteobacteria</taxon>
        <taxon>Oceanospirillales</taxon>
        <taxon>Alcanivoracaceae</taxon>
        <taxon>Alcanivorax</taxon>
    </lineage>
</organism>
<accession>A0A095TPJ0</accession>
<dbReference type="GO" id="GO:0042834">
    <property type="term" value="F:peptidoglycan binding"/>
    <property type="evidence" value="ECO:0007669"/>
    <property type="project" value="InterPro"/>
</dbReference>
<dbReference type="SUPFAM" id="SSF110997">
    <property type="entry name" value="Sporulation related repeat"/>
    <property type="match status" value="1"/>
</dbReference>
<sequence>MEFDDDRFFSGASRGDYLDALTAHAGLGSVVVVEGDEGSGVSTLLGQAVMALLDDLEVVRIDGGDEHDANVVIDALLRHFNIERAELPETLRSTLADGRIVVVVDNAEQLSPESLATMASLKQKLAGRLGYFFGGLPGVIERIKAADFAVDDVLNLPVLMAEDVQDFAWFVLGMELDDKEAEAQRELSDGNLSALLKSLTSGGEVVATDADDHEVRFGALDPEDESEFDVDQAVDVGYEDQDSEVEDRAAPPWRHISAVAGLLIVVVLLWVGLSSEPDSDSELTTRALDLPVPAAEMSDAESAPVQEDSVQPMEPTMEPVARLEDLESREAPARQEGGVILEPVADPVMQSDPPPKDPVMVLEEKAPDVEPVEAPPQEKAAVAEEPLVDDKGYQHAGWLASLNDDRWFLQITATSQQEGARRVLDDVQRKGAYYEAERNGKTVWLVLSGDYSSRQAALDAKASLPAKLREAGPFPRKMGDIRSEL</sequence>
<dbReference type="PATRIC" id="fig|1177154.3.peg.2412"/>
<comment type="caution">
    <text evidence="2">The sequence shown here is derived from an EMBL/GenBank/DDBJ whole genome shotgun (WGS) entry which is preliminary data.</text>
</comment>
<keyword evidence="3" id="KW-1185">Reference proteome</keyword>